<dbReference type="AlphaFoldDB" id="A0AAX4F443"/>
<evidence type="ECO:0000256" key="1">
    <source>
        <dbReference type="ARBA" id="ARBA00023015"/>
    </source>
</evidence>
<dbReference type="CDD" id="cd00090">
    <property type="entry name" value="HTH_ARSR"/>
    <property type="match status" value="1"/>
</dbReference>
<organism evidence="5 6">
    <name type="scientific">Dickeya solani</name>
    <dbReference type="NCBI Taxonomy" id="1089444"/>
    <lineage>
        <taxon>Bacteria</taxon>
        <taxon>Pseudomonadati</taxon>
        <taxon>Pseudomonadota</taxon>
        <taxon>Gammaproteobacteria</taxon>
        <taxon>Enterobacterales</taxon>
        <taxon>Pectobacteriaceae</taxon>
        <taxon>Dickeya</taxon>
    </lineage>
</organism>
<dbReference type="PANTHER" id="PTHR33204">
    <property type="entry name" value="TRANSCRIPTIONAL REGULATOR, MARR FAMILY"/>
    <property type="match status" value="1"/>
</dbReference>
<dbReference type="PANTHER" id="PTHR33204:SF37">
    <property type="entry name" value="HTH-TYPE TRANSCRIPTIONAL REGULATOR YODB"/>
    <property type="match status" value="1"/>
</dbReference>
<keyword evidence="1" id="KW-0805">Transcription regulation</keyword>
<dbReference type="PROSITE" id="PS51118">
    <property type="entry name" value="HTH_HXLR"/>
    <property type="match status" value="1"/>
</dbReference>
<dbReference type="Proteomes" id="UP001304423">
    <property type="component" value="Chromosome"/>
</dbReference>
<dbReference type="InterPro" id="IPR002577">
    <property type="entry name" value="HTH_HxlR"/>
</dbReference>
<evidence type="ECO:0000256" key="2">
    <source>
        <dbReference type="ARBA" id="ARBA00023125"/>
    </source>
</evidence>
<dbReference type="InterPro" id="IPR036388">
    <property type="entry name" value="WH-like_DNA-bd_sf"/>
</dbReference>
<accession>A0AAX4F443</accession>
<dbReference type="SUPFAM" id="SSF46785">
    <property type="entry name" value="Winged helix' DNA-binding domain"/>
    <property type="match status" value="1"/>
</dbReference>
<name>A0AAX4F443_9GAMM</name>
<keyword evidence="2" id="KW-0238">DNA-binding</keyword>
<dbReference type="EMBL" id="CP136339">
    <property type="protein sequence ID" value="WOA54469.1"/>
    <property type="molecule type" value="Genomic_DNA"/>
</dbReference>
<sequence length="131" mass="15097">MPEFNVYSKFNVYSRGCPARMVLDRLSNKWSLLILDRLACEPVRFNQLRRDIEGVSQKVLSQTLKHLERDGMIRRQVFATVPVTVEYSITLLGKTLVKTVHELTHWAESNIDEVMLAQQRYDELNSASTAA</sequence>
<dbReference type="GO" id="GO:0003677">
    <property type="term" value="F:DNA binding"/>
    <property type="evidence" value="ECO:0007669"/>
    <property type="project" value="UniProtKB-KW"/>
</dbReference>
<dbReference type="GO" id="GO:0006355">
    <property type="term" value="P:regulation of DNA-templated transcription"/>
    <property type="evidence" value="ECO:0007669"/>
    <property type="project" value="UniProtKB-ARBA"/>
</dbReference>
<feature type="domain" description="HTH hxlR-type" evidence="4">
    <location>
        <begin position="17"/>
        <end position="115"/>
    </location>
</feature>
<dbReference type="Pfam" id="PF01638">
    <property type="entry name" value="HxlR"/>
    <property type="match status" value="1"/>
</dbReference>
<gene>
    <name evidence="5" type="ORF">RXA29_09780</name>
</gene>
<evidence type="ECO:0000313" key="6">
    <source>
        <dbReference type="Proteomes" id="UP001304423"/>
    </source>
</evidence>
<reference evidence="5" key="1">
    <citation type="submission" date="2023-10" db="EMBL/GenBank/DDBJ databases">
        <title>Clonality and diversity in the soft rot Dickeya solani phytopathogen.</title>
        <authorList>
            <person name="Pedron J."/>
            <person name="Van Gijsegem F."/>
            <person name="Portier P."/>
            <person name="Taghouti G."/>
        </authorList>
    </citation>
    <scope>NUCLEOTIDE SEQUENCE</scope>
    <source>
        <strain evidence="5">CFBP5647</strain>
    </source>
</reference>
<evidence type="ECO:0000313" key="5">
    <source>
        <dbReference type="EMBL" id="WOA54469.1"/>
    </source>
</evidence>
<proteinExistence type="predicted"/>
<dbReference type="InterPro" id="IPR011991">
    <property type="entry name" value="ArsR-like_HTH"/>
</dbReference>
<dbReference type="RefSeq" id="WP_316394455.1">
    <property type="nucleotide sequence ID" value="NZ_CP136339.1"/>
</dbReference>
<dbReference type="InterPro" id="IPR036390">
    <property type="entry name" value="WH_DNA-bd_sf"/>
</dbReference>
<dbReference type="Gene3D" id="1.10.10.10">
    <property type="entry name" value="Winged helix-like DNA-binding domain superfamily/Winged helix DNA-binding domain"/>
    <property type="match status" value="1"/>
</dbReference>
<protein>
    <submittedName>
        <fullName evidence="5">Helix-turn-helix domain-containing protein</fullName>
    </submittedName>
</protein>
<keyword evidence="3" id="KW-0804">Transcription</keyword>
<evidence type="ECO:0000256" key="3">
    <source>
        <dbReference type="ARBA" id="ARBA00023163"/>
    </source>
</evidence>
<evidence type="ECO:0000259" key="4">
    <source>
        <dbReference type="PROSITE" id="PS51118"/>
    </source>
</evidence>